<dbReference type="HOGENOM" id="CLU_003827_14_1_10"/>
<dbReference type="SUPFAM" id="SSF54292">
    <property type="entry name" value="2Fe-2S ferredoxin-like"/>
    <property type="match status" value="1"/>
</dbReference>
<keyword evidence="4" id="KW-0479">Metal-binding</keyword>
<dbReference type="PROSITE" id="PS51384">
    <property type="entry name" value="FAD_FR"/>
    <property type="match status" value="1"/>
</dbReference>
<dbReference type="GO" id="GO:0050660">
    <property type="term" value="F:flavin adenine dinucleotide binding"/>
    <property type="evidence" value="ECO:0007669"/>
    <property type="project" value="TreeGrafter"/>
</dbReference>
<keyword evidence="5" id="KW-0274">FAD</keyword>
<evidence type="ECO:0000256" key="5">
    <source>
        <dbReference type="ARBA" id="ARBA00022827"/>
    </source>
</evidence>
<dbReference type="PROSITE" id="PS00197">
    <property type="entry name" value="2FE2S_FER_1"/>
    <property type="match status" value="1"/>
</dbReference>
<dbReference type="Pfam" id="PF00970">
    <property type="entry name" value="FAD_binding_6"/>
    <property type="match status" value="1"/>
</dbReference>
<proteinExistence type="predicted"/>
<dbReference type="GO" id="GO:0051537">
    <property type="term" value="F:2 iron, 2 sulfur cluster binding"/>
    <property type="evidence" value="ECO:0007669"/>
    <property type="project" value="UniProtKB-KW"/>
</dbReference>
<evidence type="ECO:0000313" key="12">
    <source>
        <dbReference type="Proteomes" id="UP000007519"/>
    </source>
</evidence>
<dbReference type="InterPro" id="IPR006058">
    <property type="entry name" value="2Fe2S_fd_BS"/>
</dbReference>
<keyword evidence="6" id="KW-0560">Oxidoreductase</keyword>
<feature type="domain" description="2Fe-2S ferredoxin-type" evidence="9">
    <location>
        <begin position="278"/>
        <end position="367"/>
    </location>
</feature>
<evidence type="ECO:0000256" key="2">
    <source>
        <dbReference type="ARBA" id="ARBA00022630"/>
    </source>
</evidence>
<dbReference type="InterPro" id="IPR001041">
    <property type="entry name" value="2Fe-2S_ferredoxin-type"/>
</dbReference>
<dbReference type="PROSITE" id="PS51085">
    <property type="entry name" value="2FE2S_FER_2"/>
    <property type="match status" value="1"/>
</dbReference>
<keyword evidence="7" id="KW-0408">Iron</keyword>
<dbReference type="InterPro" id="IPR001433">
    <property type="entry name" value="OxRdtase_FAD/NAD-bd"/>
</dbReference>
<keyword evidence="8" id="KW-0411">Iron-sulfur</keyword>
<dbReference type="InterPro" id="IPR050415">
    <property type="entry name" value="MRET"/>
</dbReference>
<evidence type="ECO:0000256" key="4">
    <source>
        <dbReference type="ARBA" id="ARBA00022723"/>
    </source>
</evidence>
<accession>H6KZY3</accession>
<reference evidence="11 12" key="1">
    <citation type="journal article" date="2012" name="Stand. Genomic Sci.">
        <title>Complete genome sequencing and analysis of Saprospira grandis str. Lewin, a predatory marine bacterium.</title>
        <authorList>
            <person name="Saw J.H."/>
            <person name="Yuryev A."/>
            <person name="Kanbe M."/>
            <person name="Hou S."/>
            <person name="Young A.G."/>
            <person name="Aizawa S."/>
            <person name="Alam M."/>
        </authorList>
    </citation>
    <scope>NUCLEOTIDE SEQUENCE [LARGE SCALE GENOMIC DNA]</scope>
    <source>
        <strain evidence="11 12">Lewin</strain>
    </source>
</reference>
<dbReference type="Gene3D" id="3.10.20.30">
    <property type="match status" value="1"/>
</dbReference>
<dbReference type="InterPro" id="IPR008333">
    <property type="entry name" value="Cbr1-like_FAD-bd_dom"/>
</dbReference>
<evidence type="ECO:0000256" key="6">
    <source>
        <dbReference type="ARBA" id="ARBA00023002"/>
    </source>
</evidence>
<dbReference type="Pfam" id="PF00111">
    <property type="entry name" value="Fer2"/>
    <property type="match status" value="1"/>
</dbReference>
<dbReference type="SUPFAM" id="SSF63380">
    <property type="entry name" value="Riboflavin synthase domain-like"/>
    <property type="match status" value="1"/>
</dbReference>
<protein>
    <submittedName>
        <fullName evidence="11">Phenylacetate-CoA oxygenase/reductase, PaaK subunit</fullName>
    </submittedName>
</protein>
<dbReference type="eggNOG" id="COG1018">
    <property type="taxonomic scope" value="Bacteria"/>
</dbReference>
<dbReference type="GO" id="GO:0016491">
    <property type="term" value="F:oxidoreductase activity"/>
    <property type="evidence" value="ECO:0007669"/>
    <property type="project" value="UniProtKB-KW"/>
</dbReference>
<dbReference type="InterPro" id="IPR001709">
    <property type="entry name" value="Flavoprot_Pyr_Nucl_cyt_Rdtase"/>
</dbReference>
<dbReference type="InterPro" id="IPR017938">
    <property type="entry name" value="Riboflavin_synthase-like_b-brl"/>
</dbReference>
<organism evidence="11 12">
    <name type="scientific">Saprospira grandis (strain Lewin)</name>
    <dbReference type="NCBI Taxonomy" id="984262"/>
    <lineage>
        <taxon>Bacteria</taxon>
        <taxon>Pseudomonadati</taxon>
        <taxon>Bacteroidota</taxon>
        <taxon>Saprospiria</taxon>
        <taxon>Saprospirales</taxon>
        <taxon>Saprospiraceae</taxon>
        <taxon>Saprospira</taxon>
    </lineage>
</organism>
<dbReference type="RefSeq" id="WP_015693585.1">
    <property type="nucleotide sequence ID" value="NC_016940.1"/>
</dbReference>
<dbReference type="InterPro" id="IPR017927">
    <property type="entry name" value="FAD-bd_FR_type"/>
</dbReference>
<gene>
    <name evidence="11" type="primary">paaE</name>
    <name evidence="11" type="ordered locus">SGRA_3262</name>
</gene>
<dbReference type="EMBL" id="CP002831">
    <property type="protein sequence ID" value="AFC25990.1"/>
    <property type="molecule type" value="Genomic_DNA"/>
</dbReference>
<dbReference type="Pfam" id="PF00175">
    <property type="entry name" value="NAD_binding_1"/>
    <property type="match status" value="1"/>
</dbReference>
<keyword evidence="3" id="KW-0001">2Fe-2S</keyword>
<dbReference type="InterPro" id="IPR036010">
    <property type="entry name" value="2Fe-2S_ferredoxin-like_sf"/>
</dbReference>
<evidence type="ECO:0000256" key="3">
    <source>
        <dbReference type="ARBA" id="ARBA00022714"/>
    </source>
</evidence>
<dbReference type="AlphaFoldDB" id="H6KZY3"/>
<sequence>MDTAHQFYTLTLKEVISLSSDTVKLVFEIPQALKEQFSYLAGQYVTLRFVLNGQEERRAYSLCSSPALDQDLAVAVKRVPNGLVSNHINDQLKAGDQIEVMPAEGHFVAQPQADEKKDYFLFGGGSGLTPLLSILKSVIELAPKSRVFLYYQNRTEDSILFREELERLEKRYAGQLLVQHILSQPKTETSGGFMGLFAKKNRSWKGEVGRIDAKRASRFIKQHQAEDGRPKALYLCGPAGLMDAAQKAGENLGVDQIHREWFNADEAPKNEVNAQANAKVYARIDGEDFEVVLQKKESILDGLRRVGADAPFSCMSGACSSCMAKIEEGSVEMERCLALDEEEVAQGFILSCQSKPTTPIVRINFDV</sequence>
<dbReference type="CDD" id="cd00207">
    <property type="entry name" value="fer2"/>
    <property type="match status" value="1"/>
</dbReference>
<dbReference type="PRINTS" id="PR00406">
    <property type="entry name" value="CYTB5RDTASE"/>
</dbReference>
<keyword evidence="12" id="KW-1185">Reference proteome</keyword>
<dbReference type="GO" id="GO:0046872">
    <property type="term" value="F:metal ion binding"/>
    <property type="evidence" value="ECO:0007669"/>
    <property type="project" value="UniProtKB-KW"/>
</dbReference>
<dbReference type="PANTHER" id="PTHR47354">
    <property type="entry name" value="NADH OXIDOREDUCTASE HCR"/>
    <property type="match status" value="1"/>
</dbReference>
<dbReference type="PRINTS" id="PR00371">
    <property type="entry name" value="FPNCR"/>
</dbReference>
<dbReference type="KEGG" id="sgn:SGRA_3262"/>
<evidence type="ECO:0000259" key="10">
    <source>
        <dbReference type="PROSITE" id="PS51384"/>
    </source>
</evidence>
<dbReference type="STRING" id="984262.SGRA_3262"/>
<dbReference type="SUPFAM" id="SSF52343">
    <property type="entry name" value="Ferredoxin reductase-like, C-terminal NADP-linked domain"/>
    <property type="match status" value="1"/>
</dbReference>
<keyword evidence="2" id="KW-0285">Flavoprotein</keyword>
<name>H6KZY3_SAPGL</name>
<dbReference type="Proteomes" id="UP000007519">
    <property type="component" value="Chromosome"/>
</dbReference>
<dbReference type="InterPro" id="IPR012675">
    <property type="entry name" value="Beta-grasp_dom_sf"/>
</dbReference>
<dbReference type="CDD" id="cd06214">
    <property type="entry name" value="PA_degradation_oxidoreductase_like"/>
    <property type="match status" value="1"/>
</dbReference>
<feature type="domain" description="FAD-binding FR-type" evidence="10">
    <location>
        <begin position="5"/>
        <end position="110"/>
    </location>
</feature>
<dbReference type="Gene3D" id="2.40.30.10">
    <property type="entry name" value="Translation factors"/>
    <property type="match status" value="1"/>
</dbReference>
<dbReference type="Gene3D" id="3.40.50.80">
    <property type="entry name" value="Nucleotide-binding domain of ferredoxin-NADP reductase (FNR) module"/>
    <property type="match status" value="1"/>
</dbReference>
<dbReference type="OrthoDB" id="9789468at2"/>
<evidence type="ECO:0000256" key="8">
    <source>
        <dbReference type="ARBA" id="ARBA00023014"/>
    </source>
</evidence>
<dbReference type="InterPro" id="IPR039261">
    <property type="entry name" value="FNR_nucleotide-bd"/>
</dbReference>
<evidence type="ECO:0000256" key="7">
    <source>
        <dbReference type="ARBA" id="ARBA00023004"/>
    </source>
</evidence>
<evidence type="ECO:0000313" key="11">
    <source>
        <dbReference type="EMBL" id="AFC25990.1"/>
    </source>
</evidence>
<dbReference type="PANTHER" id="PTHR47354:SF8">
    <property type="entry name" value="1,2-PHENYLACETYL-COA EPOXIDASE, SUBUNIT E"/>
    <property type="match status" value="1"/>
</dbReference>
<comment type="cofactor">
    <cofactor evidence="1">
        <name>FAD</name>
        <dbReference type="ChEBI" id="CHEBI:57692"/>
    </cofactor>
</comment>
<evidence type="ECO:0000259" key="9">
    <source>
        <dbReference type="PROSITE" id="PS51085"/>
    </source>
</evidence>
<evidence type="ECO:0000256" key="1">
    <source>
        <dbReference type="ARBA" id="ARBA00001974"/>
    </source>
</evidence>